<dbReference type="SUPFAM" id="SSF51735">
    <property type="entry name" value="NAD(P)-binding Rossmann-fold domains"/>
    <property type="match status" value="1"/>
</dbReference>
<dbReference type="Proteomes" id="UP001279642">
    <property type="component" value="Unassembled WGS sequence"/>
</dbReference>
<feature type="domain" description="NAD-dependent epimerase/dehydratase" evidence="1">
    <location>
        <begin position="3"/>
        <end position="232"/>
    </location>
</feature>
<protein>
    <submittedName>
        <fullName evidence="2">NAD(P)-dependent oxidoreductase</fullName>
    </submittedName>
</protein>
<evidence type="ECO:0000259" key="1">
    <source>
        <dbReference type="Pfam" id="PF01370"/>
    </source>
</evidence>
<reference evidence="2 3" key="1">
    <citation type="journal article" date="2016" name="Antonie Van Leeuwenhoek">
        <title>Dongia soli sp. nov., isolated from soil from Dokdo, Korea.</title>
        <authorList>
            <person name="Kim D.U."/>
            <person name="Lee H."/>
            <person name="Kim H."/>
            <person name="Kim S.G."/>
            <person name="Ka J.O."/>
        </authorList>
    </citation>
    <scope>NUCLEOTIDE SEQUENCE [LARGE SCALE GENOMIC DNA]</scope>
    <source>
        <strain evidence="2 3">D78</strain>
    </source>
</reference>
<dbReference type="Gene3D" id="3.40.50.720">
    <property type="entry name" value="NAD(P)-binding Rossmann-like Domain"/>
    <property type="match status" value="1"/>
</dbReference>
<organism evidence="2 3">
    <name type="scientific">Dongia soli</name>
    <dbReference type="NCBI Taxonomy" id="600628"/>
    <lineage>
        <taxon>Bacteria</taxon>
        <taxon>Pseudomonadati</taxon>
        <taxon>Pseudomonadota</taxon>
        <taxon>Alphaproteobacteria</taxon>
        <taxon>Rhodospirillales</taxon>
        <taxon>Dongiaceae</taxon>
        <taxon>Dongia</taxon>
    </lineage>
</organism>
<dbReference type="InterPro" id="IPR001509">
    <property type="entry name" value="Epimerase_deHydtase"/>
</dbReference>
<accession>A0ABU5EHC4</accession>
<dbReference type="InterPro" id="IPR051783">
    <property type="entry name" value="NAD(P)-dependent_oxidoreduct"/>
</dbReference>
<proteinExistence type="predicted"/>
<dbReference type="EMBL" id="JAXCLW010000008">
    <property type="protein sequence ID" value="MDY0885279.1"/>
    <property type="molecule type" value="Genomic_DNA"/>
</dbReference>
<name>A0ABU5EHC4_9PROT</name>
<dbReference type="RefSeq" id="WP_320510352.1">
    <property type="nucleotide sequence ID" value="NZ_JAXCLW010000008.1"/>
</dbReference>
<dbReference type="PANTHER" id="PTHR48079">
    <property type="entry name" value="PROTEIN YEEZ"/>
    <property type="match status" value="1"/>
</dbReference>
<sequence>MRIFIAGATGAVGLPLVRALCALGHQVIGMTRAGPSVDLLRELGAEISTADAFDAAAVQTAIATAAPDVVIDELTWLPADPADIIKSLPNDTRLRRDGGANLLSAAQAAGVGRYIIQSRGFYLNAPEGELASETAKMRYDAPGEVGNSARAFGEYEDHVLAAPSLDGVVLRYGFFYGPGTWYRPNGAIADQLRKGAAAIIGEGSAVWSFVHIDDAIAATIASLTADPGVYNIVDDDPLPVAEWFPAFARWVDAPEPPRMSVEEARKAAGEEAIYYHTRLTGASNKRAKSQLGFTPRPLLWKAK</sequence>
<gene>
    <name evidence="2" type="ORF">SMD27_20725</name>
</gene>
<evidence type="ECO:0000313" key="3">
    <source>
        <dbReference type="Proteomes" id="UP001279642"/>
    </source>
</evidence>
<evidence type="ECO:0000313" key="2">
    <source>
        <dbReference type="EMBL" id="MDY0885279.1"/>
    </source>
</evidence>
<comment type="caution">
    <text evidence="2">The sequence shown here is derived from an EMBL/GenBank/DDBJ whole genome shotgun (WGS) entry which is preliminary data.</text>
</comment>
<dbReference type="Pfam" id="PF01370">
    <property type="entry name" value="Epimerase"/>
    <property type="match status" value="1"/>
</dbReference>
<dbReference type="InterPro" id="IPR036291">
    <property type="entry name" value="NAD(P)-bd_dom_sf"/>
</dbReference>
<dbReference type="PANTHER" id="PTHR48079:SF6">
    <property type="entry name" value="NAD(P)-BINDING DOMAIN-CONTAINING PROTEIN-RELATED"/>
    <property type="match status" value="1"/>
</dbReference>
<keyword evidence="3" id="KW-1185">Reference proteome</keyword>